<sequence>MHRVIYQLLKSLTQEDKKTAGVYLDFVEDSNVDNDKSYIVYSLQSSNPKYEFEYSRDIYQVSVYSTSLEHALTLQKKIGKYFNSLKKKIDNIEICGCDISNESHSRIDNAYQTMTIIEILYKY</sequence>
<accession>A0AAC9XLV2</accession>
<name>A0AAC9XLV2_9SPIR</name>
<dbReference type="Proteomes" id="UP000264880">
    <property type="component" value="Chromosome"/>
</dbReference>
<organism evidence="1 2">
    <name type="scientific">Brachyspira hampsonii</name>
    <dbReference type="NCBI Taxonomy" id="1287055"/>
    <lineage>
        <taxon>Bacteria</taxon>
        <taxon>Pseudomonadati</taxon>
        <taxon>Spirochaetota</taxon>
        <taxon>Spirochaetia</taxon>
        <taxon>Brachyspirales</taxon>
        <taxon>Brachyspiraceae</taxon>
        <taxon>Brachyspira</taxon>
    </lineage>
</organism>
<protein>
    <submittedName>
        <fullName evidence="1">Uncharacterized protein</fullName>
    </submittedName>
</protein>
<dbReference type="KEGG" id="bhp:BHAMNSH16_12870"/>
<evidence type="ECO:0000313" key="2">
    <source>
        <dbReference type="Proteomes" id="UP000264880"/>
    </source>
</evidence>
<evidence type="ECO:0000313" key="1">
    <source>
        <dbReference type="EMBL" id="ASJ22484.1"/>
    </source>
</evidence>
<dbReference type="EMBL" id="CP019914">
    <property type="protein sequence ID" value="ASJ22484.1"/>
    <property type="molecule type" value="Genomic_DNA"/>
</dbReference>
<reference evidence="1 2" key="1">
    <citation type="submission" date="2017-02" db="EMBL/GenBank/DDBJ databases">
        <title>Complete genome sequence of Brachyspira hampsonii genomovar I strain NSH-16 (ATCC BAA-2463).</title>
        <authorList>
            <person name="Mirajkar N.S."/>
            <person name="Gebhart C.J."/>
        </authorList>
    </citation>
    <scope>NUCLEOTIDE SEQUENCE [LARGE SCALE GENOMIC DNA]</scope>
    <source>
        <strain evidence="1 2">NSH-16</strain>
    </source>
</reference>
<dbReference type="RefSeq" id="WP_013114176.1">
    <property type="nucleotide sequence ID" value="NZ_CP019914.1"/>
</dbReference>
<keyword evidence="2" id="KW-1185">Reference proteome</keyword>
<dbReference type="AlphaFoldDB" id="A0AAC9XLV2"/>
<proteinExistence type="predicted"/>
<gene>
    <name evidence="1" type="ORF">BHAMNSH16_12870</name>
</gene>